<keyword evidence="5" id="KW-0158">Chromosome</keyword>
<dbReference type="AlphaFoldDB" id="A0A2B7YRV7"/>
<comment type="subcellular location">
    <subcellularLocation>
        <location evidence="3">Chromosome</location>
        <location evidence="3">Centromere</location>
        <location evidence="3">Kinetochore</location>
    </subcellularLocation>
    <subcellularLocation>
        <location evidence="2">Cytoplasm</location>
        <location evidence="2">Cytoskeleton</location>
        <location evidence="2">Spindle</location>
    </subcellularLocation>
    <subcellularLocation>
        <location evidence="1">Nucleus</location>
    </subcellularLocation>
</comment>
<comment type="caution">
    <text evidence="20">The sequence shown here is derived from an EMBL/GenBank/DDBJ whole genome shotgun (WGS) entry which is preliminary data.</text>
</comment>
<reference evidence="20 21" key="1">
    <citation type="submission" date="2017-10" db="EMBL/GenBank/DDBJ databases">
        <title>Comparative genomics in systemic dimorphic fungi from Ajellomycetaceae.</title>
        <authorList>
            <person name="Munoz J.F."/>
            <person name="Mcewen J.G."/>
            <person name="Clay O.K."/>
            <person name="Cuomo C.A."/>
        </authorList>
    </citation>
    <scope>NUCLEOTIDE SEQUENCE [LARGE SCALE GENOMIC DNA]</scope>
    <source>
        <strain evidence="20 21">UAMH7299</strain>
    </source>
</reference>
<keyword evidence="7" id="KW-0132">Cell division</keyword>
<comment type="similarity">
    <text evidence="4">Belongs to the DASH complex DUO1 family.</text>
</comment>
<dbReference type="GO" id="GO:0042729">
    <property type="term" value="C:DASH complex"/>
    <property type="evidence" value="ECO:0007669"/>
    <property type="project" value="InterPro"/>
</dbReference>
<dbReference type="STRING" id="1447883.A0A2B7YRV7"/>
<feature type="region of interest" description="Disordered" evidence="19">
    <location>
        <begin position="149"/>
        <end position="261"/>
    </location>
</feature>
<accession>A0A2B7YRV7</accession>
<feature type="compositionally biased region" description="Polar residues" evidence="19">
    <location>
        <begin position="50"/>
        <end position="59"/>
    </location>
</feature>
<dbReference type="OrthoDB" id="5546837at2759"/>
<dbReference type="InterPro" id="IPR013960">
    <property type="entry name" value="DASH_Duo1"/>
</dbReference>
<evidence type="ECO:0000256" key="17">
    <source>
        <dbReference type="ARBA" id="ARBA00044152"/>
    </source>
</evidence>
<evidence type="ECO:0000313" key="20">
    <source>
        <dbReference type="EMBL" id="PGH23347.1"/>
    </source>
</evidence>
<dbReference type="Pfam" id="PF08651">
    <property type="entry name" value="DASH_Duo1"/>
    <property type="match status" value="1"/>
</dbReference>
<dbReference type="GO" id="GO:0007059">
    <property type="term" value="P:chromosome segregation"/>
    <property type="evidence" value="ECO:0007669"/>
    <property type="project" value="UniProtKB-KW"/>
</dbReference>
<keyword evidence="12" id="KW-0175">Coiled coil</keyword>
<protein>
    <recommendedName>
        <fullName evidence="17">DASH complex subunit DUO1</fullName>
    </recommendedName>
    <alternativeName>
        <fullName evidence="18">Outer kinetochore protein DUO1</fullName>
    </alternativeName>
</protein>
<evidence type="ECO:0000256" key="5">
    <source>
        <dbReference type="ARBA" id="ARBA00022454"/>
    </source>
</evidence>
<keyword evidence="13" id="KW-0206">Cytoskeleton</keyword>
<keyword evidence="21" id="KW-1185">Reference proteome</keyword>
<keyword evidence="14" id="KW-0539">Nucleus</keyword>
<evidence type="ECO:0000256" key="11">
    <source>
        <dbReference type="ARBA" id="ARBA00022838"/>
    </source>
</evidence>
<dbReference type="GO" id="GO:0005874">
    <property type="term" value="C:microtubule"/>
    <property type="evidence" value="ECO:0007669"/>
    <property type="project" value="UniProtKB-KW"/>
</dbReference>
<evidence type="ECO:0000256" key="18">
    <source>
        <dbReference type="ARBA" id="ARBA00044358"/>
    </source>
</evidence>
<evidence type="ECO:0000256" key="7">
    <source>
        <dbReference type="ARBA" id="ARBA00022618"/>
    </source>
</evidence>
<dbReference type="GO" id="GO:0051301">
    <property type="term" value="P:cell division"/>
    <property type="evidence" value="ECO:0007669"/>
    <property type="project" value="UniProtKB-KW"/>
</dbReference>
<keyword evidence="10" id="KW-0159">Chromosome partition</keyword>
<evidence type="ECO:0000256" key="3">
    <source>
        <dbReference type="ARBA" id="ARBA00004629"/>
    </source>
</evidence>
<gene>
    <name evidence="20" type="ORF">AJ80_02600</name>
</gene>
<evidence type="ECO:0000313" key="21">
    <source>
        <dbReference type="Proteomes" id="UP000224634"/>
    </source>
</evidence>
<dbReference type="PANTHER" id="PTHR28216:SF1">
    <property type="entry name" value="DASH COMPLEX SUBUNIT DUO1"/>
    <property type="match status" value="1"/>
</dbReference>
<evidence type="ECO:0000256" key="2">
    <source>
        <dbReference type="ARBA" id="ARBA00004186"/>
    </source>
</evidence>
<evidence type="ECO:0000256" key="14">
    <source>
        <dbReference type="ARBA" id="ARBA00023242"/>
    </source>
</evidence>
<dbReference type="EMBL" id="PDNA01000025">
    <property type="protein sequence ID" value="PGH23347.1"/>
    <property type="molecule type" value="Genomic_DNA"/>
</dbReference>
<feature type="compositionally biased region" description="Low complexity" evidence="19">
    <location>
        <begin position="199"/>
        <end position="212"/>
    </location>
</feature>
<organism evidence="20 21">
    <name type="scientific">Polytolypa hystricis (strain UAMH7299)</name>
    <dbReference type="NCBI Taxonomy" id="1447883"/>
    <lineage>
        <taxon>Eukaryota</taxon>
        <taxon>Fungi</taxon>
        <taxon>Dikarya</taxon>
        <taxon>Ascomycota</taxon>
        <taxon>Pezizomycotina</taxon>
        <taxon>Eurotiomycetes</taxon>
        <taxon>Eurotiomycetidae</taxon>
        <taxon>Onygenales</taxon>
        <taxon>Onygenales incertae sedis</taxon>
        <taxon>Polytolypa</taxon>
    </lineage>
</organism>
<proteinExistence type="inferred from homology"/>
<dbReference type="PANTHER" id="PTHR28216">
    <property type="entry name" value="DASH COMPLEX SUBUNIT DUO1"/>
    <property type="match status" value="1"/>
</dbReference>
<keyword evidence="9" id="KW-0498">Mitosis</keyword>
<keyword evidence="6" id="KW-0963">Cytoplasm</keyword>
<keyword evidence="16" id="KW-0137">Centromere</keyword>
<evidence type="ECO:0000256" key="10">
    <source>
        <dbReference type="ARBA" id="ARBA00022829"/>
    </source>
</evidence>
<evidence type="ECO:0000256" key="13">
    <source>
        <dbReference type="ARBA" id="ARBA00023212"/>
    </source>
</evidence>
<keyword evidence="8" id="KW-0493">Microtubule</keyword>
<dbReference type="GO" id="GO:0072686">
    <property type="term" value="C:mitotic spindle"/>
    <property type="evidence" value="ECO:0007669"/>
    <property type="project" value="InterPro"/>
</dbReference>
<evidence type="ECO:0000256" key="19">
    <source>
        <dbReference type="SAM" id="MobiDB-lite"/>
    </source>
</evidence>
<dbReference type="GO" id="GO:0000278">
    <property type="term" value="P:mitotic cell cycle"/>
    <property type="evidence" value="ECO:0007669"/>
    <property type="project" value="InterPro"/>
</dbReference>
<evidence type="ECO:0000256" key="9">
    <source>
        <dbReference type="ARBA" id="ARBA00022776"/>
    </source>
</evidence>
<sequence>MSMSSARAEMEKLQLSDEDEDALWASPSNHRKTHSASATATDSARAAQESAYSRNSGTQYDRKEAREASLRTELQTVRNINQVIEGVLESLERAKDNMGNVSRTVQSADTLLNTWTRILAQTEQNQRLILNPSWQGATQDMADIETEAIQKQQEAERREQELQQRREALARKAEEDQRKRETAATRGTRGTTRTRSRVLGRTPSISTSRSGVSGQGGTRGTGRIPAPTTGSTRGTTGTRRPTSEIPRGTGIARARTRPRAT</sequence>
<evidence type="ECO:0000256" key="8">
    <source>
        <dbReference type="ARBA" id="ARBA00022701"/>
    </source>
</evidence>
<feature type="region of interest" description="Disordered" evidence="19">
    <location>
        <begin position="1"/>
        <end position="67"/>
    </location>
</feature>
<dbReference type="Proteomes" id="UP000224634">
    <property type="component" value="Unassembled WGS sequence"/>
</dbReference>
<feature type="compositionally biased region" description="Low complexity" evidence="19">
    <location>
        <begin position="221"/>
        <end position="240"/>
    </location>
</feature>
<keyword evidence="15" id="KW-0131">Cell cycle</keyword>
<name>A0A2B7YRV7_POLH7</name>
<evidence type="ECO:0000256" key="12">
    <source>
        <dbReference type="ARBA" id="ARBA00023054"/>
    </source>
</evidence>
<evidence type="ECO:0000256" key="15">
    <source>
        <dbReference type="ARBA" id="ARBA00023306"/>
    </source>
</evidence>
<feature type="compositionally biased region" description="Basic and acidic residues" evidence="19">
    <location>
        <begin position="153"/>
        <end position="183"/>
    </location>
</feature>
<keyword evidence="11" id="KW-0995">Kinetochore</keyword>
<evidence type="ECO:0000256" key="16">
    <source>
        <dbReference type="ARBA" id="ARBA00023328"/>
    </source>
</evidence>
<evidence type="ECO:0000256" key="4">
    <source>
        <dbReference type="ARBA" id="ARBA00005366"/>
    </source>
</evidence>
<feature type="compositionally biased region" description="Low complexity" evidence="19">
    <location>
        <begin position="35"/>
        <end position="47"/>
    </location>
</feature>
<evidence type="ECO:0000256" key="6">
    <source>
        <dbReference type="ARBA" id="ARBA00022490"/>
    </source>
</evidence>
<evidence type="ECO:0000256" key="1">
    <source>
        <dbReference type="ARBA" id="ARBA00004123"/>
    </source>
</evidence>